<reference evidence="1" key="1">
    <citation type="journal article" date="2020" name="Stud. Mycol.">
        <title>101 Dothideomycetes genomes: a test case for predicting lifestyles and emergence of pathogens.</title>
        <authorList>
            <person name="Haridas S."/>
            <person name="Albert R."/>
            <person name="Binder M."/>
            <person name="Bloem J."/>
            <person name="Labutti K."/>
            <person name="Salamov A."/>
            <person name="Andreopoulos B."/>
            <person name="Baker S."/>
            <person name="Barry K."/>
            <person name="Bills G."/>
            <person name="Bluhm B."/>
            <person name="Cannon C."/>
            <person name="Castanera R."/>
            <person name="Culley D."/>
            <person name="Daum C."/>
            <person name="Ezra D."/>
            <person name="Gonzalez J."/>
            <person name="Henrissat B."/>
            <person name="Kuo A."/>
            <person name="Liang C."/>
            <person name="Lipzen A."/>
            <person name="Lutzoni F."/>
            <person name="Magnuson J."/>
            <person name="Mondo S."/>
            <person name="Nolan M."/>
            <person name="Ohm R."/>
            <person name="Pangilinan J."/>
            <person name="Park H.-J."/>
            <person name="Ramirez L."/>
            <person name="Alfaro M."/>
            <person name="Sun H."/>
            <person name="Tritt A."/>
            <person name="Yoshinaga Y."/>
            <person name="Zwiers L.-H."/>
            <person name="Turgeon B."/>
            <person name="Goodwin S."/>
            <person name="Spatafora J."/>
            <person name="Crous P."/>
            <person name="Grigoriev I."/>
        </authorList>
    </citation>
    <scope>NUCLEOTIDE SEQUENCE</scope>
    <source>
        <strain evidence="1">CBS 125425</strain>
    </source>
</reference>
<dbReference type="EMBL" id="ML996123">
    <property type="protein sequence ID" value="KAF2736634.1"/>
    <property type="molecule type" value="Genomic_DNA"/>
</dbReference>
<gene>
    <name evidence="1" type="ORF">EJ04DRAFT_551180</name>
</gene>
<evidence type="ECO:0000313" key="2">
    <source>
        <dbReference type="Proteomes" id="UP000799444"/>
    </source>
</evidence>
<comment type="caution">
    <text evidence="1">The sequence shown here is derived from an EMBL/GenBank/DDBJ whole genome shotgun (WGS) entry which is preliminary data.</text>
</comment>
<sequence>MDSPNDFKGTVGSIGAQPRELVDRILEECMEDPWKTLYNALPEEEQLEWHNKSHGFAEDFGLNILLQALDQANIKPKRIVIPVHLESMNCFASYTSSNVLQRVCQKVEELHTSPFVYESIYDQPLGQPNEILITVRNFPVLRRLGLRRAEMNTHALITPRDDPGSFPRLTRLTIQGFGIDHIKRSFHSFLDYYSDTLKSSLTRIEFFDCWGGPWNHTLQILAGKLTLNSLLIDTKEADWETICLNYRMDWNVNKRLLANAATESEICPPDFKHLIEAGWVFFGEETNIGQEKRL</sequence>
<keyword evidence="2" id="KW-1185">Reference proteome</keyword>
<protein>
    <submittedName>
        <fullName evidence="1">Uncharacterized protein</fullName>
    </submittedName>
</protein>
<accession>A0A9P4V3F8</accession>
<dbReference type="AlphaFoldDB" id="A0A9P4V3F8"/>
<organism evidence="1 2">
    <name type="scientific">Polyplosphaeria fusca</name>
    <dbReference type="NCBI Taxonomy" id="682080"/>
    <lineage>
        <taxon>Eukaryota</taxon>
        <taxon>Fungi</taxon>
        <taxon>Dikarya</taxon>
        <taxon>Ascomycota</taxon>
        <taxon>Pezizomycotina</taxon>
        <taxon>Dothideomycetes</taxon>
        <taxon>Pleosporomycetidae</taxon>
        <taxon>Pleosporales</taxon>
        <taxon>Tetraplosphaeriaceae</taxon>
        <taxon>Polyplosphaeria</taxon>
    </lineage>
</organism>
<dbReference type="Proteomes" id="UP000799444">
    <property type="component" value="Unassembled WGS sequence"/>
</dbReference>
<proteinExistence type="predicted"/>
<evidence type="ECO:0000313" key="1">
    <source>
        <dbReference type="EMBL" id="KAF2736634.1"/>
    </source>
</evidence>
<name>A0A9P4V3F8_9PLEO</name>
<dbReference type="OrthoDB" id="3679112at2759"/>